<organism evidence="17 18">
    <name type="scientific">Cellulophaga tyrosinoxydans</name>
    <dbReference type="NCBI Taxonomy" id="504486"/>
    <lineage>
        <taxon>Bacteria</taxon>
        <taxon>Pseudomonadati</taxon>
        <taxon>Bacteroidota</taxon>
        <taxon>Flavobacteriia</taxon>
        <taxon>Flavobacteriales</taxon>
        <taxon>Flavobacteriaceae</taxon>
        <taxon>Cellulophaga</taxon>
    </lineage>
</organism>
<evidence type="ECO:0000256" key="13">
    <source>
        <dbReference type="ARBA" id="ARBA00023136"/>
    </source>
</evidence>
<dbReference type="Gene3D" id="1.10.287.130">
    <property type="match status" value="1"/>
</dbReference>
<dbReference type="GO" id="GO:0005886">
    <property type="term" value="C:plasma membrane"/>
    <property type="evidence" value="ECO:0007669"/>
    <property type="project" value="UniProtKB-SubCell"/>
</dbReference>
<evidence type="ECO:0000256" key="3">
    <source>
        <dbReference type="ARBA" id="ARBA00012438"/>
    </source>
</evidence>
<evidence type="ECO:0000256" key="4">
    <source>
        <dbReference type="ARBA" id="ARBA00022475"/>
    </source>
</evidence>
<dbReference type="Pfam" id="PF00512">
    <property type="entry name" value="HisKA"/>
    <property type="match status" value="1"/>
</dbReference>
<dbReference type="SUPFAM" id="SSF55874">
    <property type="entry name" value="ATPase domain of HSP90 chaperone/DNA topoisomerase II/histidine kinase"/>
    <property type="match status" value="1"/>
</dbReference>
<dbReference type="CDD" id="cd00082">
    <property type="entry name" value="HisKA"/>
    <property type="match status" value="1"/>
</dbReference>
<keyword evidence="4" id="KW-1003">Cell membrane</keyword>
<feature type="domain" description="Histidine kinase" evidence="15">
    <location>
        <begin position="284"/>
        <end position="500"/>
    </location>
</feature>
<dbReference type="PANTHER" id="PTHR45528">
    <property type="entry name" value="SENSOR HISTIDINE KINASE CPXA"/>
    <property type="match status" value="1"/>
</dbReference>
<protein>
    <recommendedName>
        <fullName evidence="3">histidine kinase</fullName>
        <ecNumber evidence="3">2.7.13.3</ecNumber>
    </recommendedName>
</protein>
<keyword evidence="8" id="KW-0547">Nucleotide-binding</keyword>
<sequence length="502" mass="56422">MKKFRMDTKYKTLTPKLIKKISIAFGLLVLLMGVSYIFITAYYANKYNKATIQQVNANVANHVIQEKFSNASPFLEDGSVNKPLFGDLMHDMMAVNRSIEVYLLNNTGEILYSVVLDHTENSPSKSVSLTPIKSFIANNGKTFIEGEDPKNPGTQKIFSAAPYDVGGRKGFIYIILAGEDFQHISDSLLGSYFAKLGIGATLLTMIFSILIGLLSLWFLTKNLRLITGTVIKFREGDLEARIENPEKSDIEVFAHSFNDMADTIVSNMDKMKSVDSLRRELIANVSHDLRTPLAVLKGYIETLQIKKDSLTETQKDEYLQITIDNIDKLSNLINQLFEYSKLEAEQITPIKEPFSITELSYDLIAKFEVIAQKKDIKLSLDCPDVNCMVYADISLVERALQNLLENAIKFTEHKGTVTLSLKKLTHNIEINITDTGSGIPANEQAYIFDRYKQVNKTTKQGYGLGLAIVKKIMDLHETTIIVLSKPKEGSSFIFNLPMYQIS</sequence>
<evidence type="ECO:0000256" key="9">
    <source>
        <dbReference type="ARBA" id="ARBA00022777"/>
    </source>
</evidence>
<evidence type="ECO:0000256" key="1">
    <source>
        <dbReference type="ARBA" id="ARBA00000085"/>
    </source>
</evidence>
<dbReference type="PROSITE" id="PS50109">
    <property type="entry name" value="HIS_KIN"/>
    <property type="match status" value="1"/>
</dbReference>
<keyword evidence="9 17" id="KW-0418">Kinase</keyword>
<dbReference type="FunFam" id="1.10.287.130:FF:000001">
    <property type="entry name" value="Two-component sensor histidine kinase"/>
    <property type="match status" value="1"/>
</dbReference>
<proteinExistence type="predicted"/>
<dbReference type="RefSeq" id="WP_234989653.1">
    <property type="nucleotide sequence ID" value="NZ_FWXO01000003.1"/>
</dbReference>
<evidence type="ECO:0000256" key="12">
    <source>
        <dbReference type="ARBA" id="ARBA00023012"/>
    </source>
</evidence>
<keyword evidence="18" id="KW-1185">Reference proteome</keyword>
<name>A0A1W2AQ31_9FLAO</name>
<keyword evidence="10" id="KW-0067">ATP-binding</keyword>
<evidence type="ECO:0000256" key="2">
    <source>
        <dbReference type="ARBA" id="ARBA00004651"/>
    </source>
</evidence>
<keyword evidence="13 14" id="KW-0472">Membrane</keyword>
<evidence type="ECO:0000256" key="14">
    <source>
        <dbReference type="SAM" id="Phobius"/>
    </source>
</evidence>
<dbReference type="SUPFAM" id="SSF47384">
    <property type="entry name" value="Homodimeric domain of signal transducing histidine kinase"/>
    <property type="match status" value="1"/>
</dbReference>
<dbReference type="InterPro" id="IPR050398">
    <property type="entry name" value="HssS/ArlS-like"/>
</dbReference>
<dbReference type="Gene3D" id="6.10.340.10">
    <property type="match status" value="1"/>
</dbReference>
<comment type="catalytic activity">
    <reaction evidence="1">
        <text>ATP + protein L-histidine = ADP + protein N-phospho-L-histidine.</text>
        <dbReference type="EC" id="2.7.13.3"/>
    </reaction>
</comment>
<accession>A0A1W2AQ31</accession>
<keyword evidence="11 14" id="KW-1133">Transmembrane helix</keyword>
<dbReference type="InterPro" id="IPR003594">
    <property type="entry name" value="HATPase_dom"/>
</dbReference>
<dbReference type="Gene3D" id="3.30.565.10">
    <property type="entry name" value="Histidine kinase-like ATPase, C-terminal domain"/>
    <property type="match status" value="1"/>
</dbReference>
<dbReference type="InterPro" id="IPR036097">
    <property type="entry name" value="HisK_dim/P_sf"/>
</dbReference>
<dbReference type="FunFam" id="3.30.565.10:FF:000006">
    <property type="entry name" value="Sensor histidine kinase WalK"/>
    <property type="match status" value="1"/>
</dbReference>
<feature type="domain" description="HAMP" evidence="16">
    <location>
        <begin position="217"/>
        <end position="269"/>
    </location>
</feature>
<evidence type="ECO:0000256" key="11">
    <source>
        <dbReference type="ARBA" id="ARBA00022989"/>
    </source>
</evidence>
<dbReference type="CDD" id="cd00075">
    <property type="entry name" value="HATPase"/>
    <property type="match status" value="1"/>
</dbReference>
<dbReference type="EMBL" id="FWXO01000003">
    <property type="protein sequence ID" value="SMC62561.1"/>
    <property type="molecule type" value="Genomic_DNA"/>
</dbReference>
<evidence type="ECO:0000256" key="8">
    <source>
        <dbReference type="ARBA" id="ARBA00022741"/>
    </source>
</evidence>
<dbReference type="SMART" id="SM00388">
    <property type="entry name" value="HisKA"/>
    <property type="match status" value="1"/>
</dbReference>
<keyword evidence="6" id="KW-0808">Transferase</keyword>
<dbReference type="PRINTS" id="PR00344">
    <property type="entry name" value="BCTRLSENSOR"/>
</dbReference>
<dbReference type="Pfam" id="PF02518">
    <property type="entry name" value="HATPase_c"/>
    <property type="match status" value="1"/>
</dbReference>
<dbReference type="STRING" id="504486.SAMN05660703_2111"/>
<evidence type="ECO:0000256" key="5">
    <source>
        <dbReference type="ARBA" id="ARBA00022553"/>
    </source>
</evidence>
<dbReference type="InterPro" id="IPR003660">
    <property type="entry name" value="HAMP_dom"/>
</dbReference>
<keyword evidence="12" id="KW-0902">Two-component regulatory system</keyword>
<keyword evidence="7 14" id="KW-0812">Transmembrane</keyword>
<dbReference type="GO" id="GO:0005524">
    <property type="term" value="F:ATP binding"/>
    <property type="evidence" value="ECO:0007669"/>
    <property type="project" value="UniProtKB-KW"/>
</dbReference>
<reference evidence="17 18" key="1">
    <citation type="submission" date="2017-04" db="EMBL/GenBank/DDBJ databases">
        <authorList>
            <person name="Afonso C.L."/>
            <person name="Miller P.J."/>
            <person name="Scott M.A."/>
            <person name="Spackman E."/>
            <person name="Goraichik I."/>
            <person name="Dimitrov K.M."/>
            <person name="Suarez D.L."/>
            <person name="Swayne D.E."/>
        </authorList>
    </citation>
    <scope>NUCLEOTIDE SEQUENCE [LARGE SCALE GENOMIC DNA]</scope>
    <source>
        <strain evidence="17 18">DSM 21164</strain>
    </source>
</reference>
<feature type="transmembrane region" description="Helical" evidence="14">
    <location>
        <begin position="21"/>
        <end position="44"/>
    </location>
</feature>
<dbReference type="EC" id="2.7.13.3" evidence="3"/>
<evidence type="ECO:0000259" key="16">
    <source>
        <dbReference type="PROSITE" id="PS50885"/>
    </source>
</evidence>
<comment type="subcellular location">
    <subcellularLocation>
        <location evidence="2">Cell membrane</location>
        <topology evidence="2">Multi-pass membrane protein</topology>
    </subcellularLocation>
</comment>
<evidence type="ECO:0000313" key="17">
    <source>
        <dbReference type="EMBL" id="SMC62561.1"/>
    </source>
</evidence>
<dbReference type="PROSITE" id="PS50885">
    <property type="entry name" value="HAMP"/>
    <property type="match status" value="1"/>
</dbReference>
<dbReference type="SMART" id="SM00387">
    <property type="entry name" value="HATPase_c"/>
    <property type="match status" value="1"/>
</dbReference>
<dbReference type="Proteomes" id="UP000192360">
    <property type="component" value="Unassembled WGS sequence"/>
</dbReference>
<gene>
    <name evidence="17" type="ORF">SAMN05660703_2111</name>
</gene>
<dbReference type="GO" id="GO:0000155">
    <property type="term" value="F:phosphorelay sensor kinase activity"/>
    <property type="evidence" value="ECO:0007669"/>
    <property type="project" value="InterPro"/>
</dbReference>
<dbReference type="CDD" id="cd06225">
    <property type="entry name" value="HAMP"/>
    <property type="match status" value="1"/>
</dbReference>
<evidence type="ECO:0000256" key="7">
    <source>
        <dbReference type="ARBA" id="ARBA00022692"/>
    </source>
</evidence>
<dbReference type="AlphaFoldDB" id="A0A1W2AQ31"/>
<dbReference type="InterPro" id="IPR003661">
    <property type="entry name" value="HisK_dim/P_dom"/>
</dbReference>
<evidence type="ECO:0000313" key="18">
    <source>
        <dbReference type="Proteomes" id="UP000192360"/>
    </source>
</evidence>
<evidence type="ECO:0000259" key="15">
    <source>
        <dbReference type="PROSITE" id="PS50109"/>
    </source>
</evidence>
<evidence type="ECO:0000256" key="6">
    <source>
        <dbReference type="ARBA" id="ARBA00022679"/>
    </source>
</evidence>
<dbReference type="PANTHER" id="PTHR45528:SF1">
    <property type="entry name" value="SENSOR HISTIDINE KINASE CPXA"/>
    <property type="match status" value="1"/>
</dbReference>
<dbReference type="InterPro" id="IPR004358">
    <property type="entry name" value="Sig_transdc_His_kin-like_C"/>
</dbReference>
<keyword evidence="5" id="KW-0597">Phosphoprotein</keyword>
<evidence type="ECO:0000256" key="10">
    <source>
        <dbReference type="ARBA" id="ARBA00022840"/>
    </source>
</evidence>
<feature type="transmembrane region" description="Helical" evidence="14">
    <location>
        <begin position="192"/>
        <end position="219"/>
    </location>
</feature>
<dbReference type="InterPro" id="IPR005467">
    <property type="entry name" value="His_kinase_dom"/>
</dbReference>
<dbReference type="InterPro" id="IPR036890">
    <property type="entry name" value="HATPase_C_sf"/>
</dbReference>